<dbReference type="FunFam" id="1.25.40.10:FF:000351">
    <property type="entry name" value="Pentatricopeptide repeat-containing protein"/>
    <property type="match status" value="1"/>
</dbReference>
<dbReference type="AlphaFoldDB" id="A0AAV8QB83"/>
<dbReference type="InterPro" id="IPR002885">
    <property type="entry name" value="PPR_rpt"/>
</dbReference>
<keyword evidence="4" id="KW-1185">Reference proteome</keyword>
<proteinExistence type="predicted"/>
<protein>
    <recommendedName>
        <fullName evidence="5">Pentatricopeptide repeat-containing protein</fullName>
    </recommendedName>
</protein>
<dbReference type="Pfam" id="PF01535">
    <property type="entry name" value="PPR"/>
    <property type="match status" value="4"/>
</dbReference>
<evidence type="ECO:0000313" key="4">
    <source>
        <dbReference type="Proteomes" id="UP001222027"/>
    </source>
</evidence>
<evidence type="ECO:0000313" key="3">
    <source>
        <dbReference type="EMBL" id="KAJ8472252.1"/>
    </source>
</evidence>
<feature type="repeat" description="PPR" evidence="2">
    <location>
        <begin position="391"/>
        <end position="425"/>
    </location>
</feature>
<dbReference type="PROSITE" id="PS51375">
    <property type="entry name" value="PPR"/>
    <property type="match status" value="5"/>
</dbReference>
<gene>
    <name evidence="3" type="ORF">OPV22_026595</name>
</gene>
<dbReference type="GO" id="GO:0009451">
    <property type="term" value="P:RNA modification"/>
    <property type="evidence" value="ECO:0007669"/>
    <property type="project" value="InterPro"/>
</dbReference>
<evidence type="ECO:0000256" key="1">
    <source>
        <dbReference type="ARBA" id="ARBA00022737"/>
    </source>
</evidence>
<dbReference type="PANTHER" id="PTHR47926">
    <property type="entry name" value="PENTATRICOPEPTIDE REPEAT-CONTAINING PROTEIN"/>
    <property type="match status" value="1"/>
</dbReference>
<feature type="repeat" description="PPR" evidence="2">
    <location>
        <begin position="187"/>
        <end position="221"/>
    </location>
</feature>
<comment type="caution">
    <text evidence="3">The sequence shown here is derived from an EMBL/GenBank/DDBJ whole genome shotgun (WGS) entry which is preliminary data.</text>
</comment>
<dbReference type="EMBL" id="JAQQAF010000007">
    <property type="protein sequence ID" value="KAJ8472252.1"/>
    <property type="molecule type" value="Genomic_DNA"/>
</dbReference>
<feature type="repeat" description="PPR" evidence="2">
    <location>
        <begin position="90"/>
        <end position="125"/>
    </location>
</feature>
<sequence length="638" mass="71062">MLLKIKCAKPRNLCELLKRFSCGAVSFDVHSLAHFLDACMYDAAAAHACLLKSHYLAGCSSPWNKILSLYCRSGLLPRAQQLFDVIPSRDVVSYNTMICAHARQRRATFESLRLYTRMLCENIKPDHITLSMLLATSSMLVEQIHSHSTKMGLNSNAFVGGALVSGYERCRGLEEAIRTCEEIEEMDAVSWNILIDVCARRGSKQHAVDMFCRMCKEGGSAFDCFTLTSVLKTCSVRGDLSLGMQLHGCSWKAGLVRDTPIGNALITMYMKCGGGFDTAVEVFRTILDPNIISWTAMITGLVQNGLAKEAASFYCEMVYVGMMENEFCFTSVLPAFGMLVSLDHGRMIHSRVIKSGFYCDVMVGNALIDMYFKCGSAEDAQRAFETMRNHDTVSWTITILGFGQHGKAEEALQIFRALERSGTSPDSVTFLALLSTCSHGGLVEEGIKIFHSMVNDYNIKPKREHCACVIDMLGRAGKLSEAEKFIQEMGLERDPLAWESLLGICAIHGATELGERSAEKVMGLEPHKDGPYVLLSNIYAEQNMWEEKVKLRGRLDTIMLAKDASLVMQMIHSSDVQHILLFFLESTGEIFLLAAYPISDSITHDRIWYQSVTSKDILLASNIRKIALCILFIWLLNS</sequence>
<keyword evidence="1" id="KW-0677">Repeat</keyword>
<feature type="repeat" description="PPR" evidence="2">
    <location>
        <begin position="426"/>
        <end position="461"/>
    </location>
</feature>
<feature type="repeat" description="PPR" evidence="2">
    <location>
        <begin position="290"/>
        <end position="324"/>
    </location>
</feature>
<name>A0AAV8QB83_ENSVE</name>
<evidence type="ECO:0000256" key="2">
    <source>
        <dbReference type="PROSITE-ProRule" id="PRU00708"/>
    </source>
</evidence>
<dbReference type="FunFam" id="1.25.40.10:FF:000090">
    <property type="entry name" value="Pentatricopeptide repeat-containing protein, chloroplastic"/>
    <property type="match status" value="1"/>
</dbReference>
<dbReference type="PANTHER" id="PTHR47926:SF341">
    <property type="entry name" value="PENTATRICOPEPTIDE REPEAT-CONTAINING PROTEIN"/>
    <property type="match status" value="1"/>
</dbReference>
<accession>A0AAV8QB83</accession>
<dbReference type="NCBIfam" id="TIGR00756">
    <property type="entry name" value="PPR"/>
    <property type="match status" value="4"/>
</dbReference>
<dbReference type="InterPro" id="IPR046848">
    <property type="entry name" value="E_motif"/>
</dbReference>
<dbReference type="InterPro" id="IPR046960">
    <property type="entry name" value="PPR_At4g14850-like_plant"/>
</dbReference>
<organism evidence="3 4">
    <name type="scientific">Ensete ventricosum</name>
    <name type="common">Abyssinian banana</name>
    <name type="synonym">Musa ensete</name>
    <dbReference type="NCBI Taxonomy" id="4639"/>
    <lineage>
        <taxon>Eukaryota</taxon>
        <taxon>Viridiplantae</taxon>
        <taxon>Streptophyta</taxon>
        <taxon>Embryophyta</taxon>
        <taxon>Tracheophyta</taxon>
        <taxon>Spermatophyta</taxon>
        <taxon>Magnoliopsida</taxon>
        <taxon>Liliopsida</taxon>
        <taxon>Zingiberales</taxon>
        <taxon>Musaceae</taxon>
        <taxon>Ensete</taxon>
    </lineage>
</organism>
<dbReference type="InterPro" id="IPR011990">
    <property type="entry name" value="TPR-like_helical_dom_sf"/>
</dbReference>
<dbReference type="Pfam" id="PF13041">
    <property type="entry name" value="PPR_2"/>
    <property type="match status" value="2"/>
</dbReference>
<dbReference type="GO" id="GO:0003723">
    <property type="term" value="F:RNA binding"/>
    <property type="evidence" value="ECO:0007669"/>
    <property type="project" value="InterPro"/>
</dbReference>
<evidence type="ECO:0008006" key="5">
    <source>
        <dbReference type="Google" id="ProtNLM"/>
    </source>
</evidence>
<dbReference type="Proteomes" id="UP001222027">
    <property type="component" value="Unassembled WGS sequence"/>
</dbReference>
<reference evidence="3 4" key="1">
    <citation type="submission" date="2022-12" db="EMBL/GenBank/DDBJ databases">
        <title>Chromosome-scale assembly of the Ensete ventricosum genome.</title>
        <authorList>
            <person name="Dussert Y."/>
            <person name="Stocks J."/>
            <person name="Wendawek A."/>
            <person name="Woldeyes F."/>
            <person name="Nichols R.A."/>
            <person name="Borrell J.S."/>
        </authorList>
    </citation>
    <scope>NUCLEOTIDE SEQUENCE [LARGE SCALE GENOMIC DNA]</scope>
    <source>
        <strain evidence="4">cv. Maze</strain>
        <tissue evidence="3">Seeds</tissue>
    </source>
</reference>
<dbReference type="Gene3D" id="1.25.40.10">
    <property type="entry name" value="Tetratricopeptide repeat domain"/>
    <property type="match status" value="5"/>
</dbReference>
<dbReference type="Pfam" id="PF20431">
    <property type="entry name" value="E_motif"/>
    <property type="match status" value="1"/>
</dbReference>